<organism evidence="4">
    <name type="scientific">uncultured bacterium</name>
    <name type="common">gcode 4</name>
    <dbReference type="NCBI Taxonomy" id="1234023"/>
    <lineage>
        <taxon>Bacteria</taxon>
        <taxon>environmental samples</taxon>
    </lineage>
</organism>
<proteinExistence type="predicted"/>
<dbReference type="InterPro" id="IPR051199">
    <property type="entry name" value="LPS_LOS_Heptosyltrfase"/>
</dbReference>
<keyword evidence="3" id="KW-0812">Transmembrane</keyword>
<dbReference type="GO" id="GO:0008713">
    <property type="term" value="F:ADP-heptose-lipopolysaccharide heptosyltransferase activity"/>
    <property type="evidence" value="ECO:0007669"/>
    <property type="project" value="TreeGrafter"/>
</dbReference>
<keyword evidence="2" id="KW-0808">Transferase</keyword>
<accession>K2G0R1</accession>
<gene>
    <name evidence="4" type="ORF">ACD_3C00158G0006</name>
</gene>
<dbReference type="Pfam" id="PF01075">
    <property type="entry name" value="Glyco_transf_9"/>
    <property type="match status" value="1"/>
</dbReference>
<evidence type="ECO:0000256" key="3">
    <source>
        <dbReference type="SAM" id="Phobius"/>
    </source>
</evidence>
<dbReference type="SUPFAM" id="SSF53756">
    <property type="entry name" value="UDP-Glycosyltransferase/glycogen phosphorylase"/>
    <property type="match status" value="1"/>
</dbReference>
<dbReference type="EMBL" id="AMFJ01000432">
    <property type="protein sequence ID" value="EKE27747.1"/>
    <property type="molecule type" value="Genomic_DNA"/>
</dbReference>
<dbReference type="InterPro" id="IPR002201">
    <property type="entry name" value="Glyco_trans_9"/>
</dbReference>
<evidence type="ECO:0000256" key="1">
    <source>
        <dbReference type="ARBA" id="ARBA00022676"/>
    </source>
</evidence>
<evidence type="ECO:0000313" key="4">
    <source>
        <dbReference type="EMBL" id="EKE27747.1"/>
    </source>
</evidence>
<dbReference type="Gene3D" id="3.40.50.2000">
    <property type="entry name" value="Glycogen Phosphorylase B"/>
    <property type="match status" value="2"/>
</dbReference>
<dbReference type="GO" id="GO:0009244">
    <property type="term" value="P:lipopolysaccharide core region biosynthetic process"/>
    <property type="evidence" value="ECO:0007669"/>
    <property type="project" value="TreeGrafter"/>
</dbReference>
<comment type="caution">
    <text evidence="4">The sequence shown here is derived from an EMBL/GenBank/DDBJ whole genome shotgun (WGS) entry which is preliminary data.</text>
</comment>
<reference evidence="4" key="1">
    <citation type="journal article" date="2012" name="Science">
        <title>Fermentation, hydrogen, and sulfur metabolism in multiple uncultivated bacterial phyla.</title>
        <authorList>
            <person name="Wrighton K.C."/>
            <person name="Thomas B.C."/>
            <person name="Sharon I."/>
            <person name="Miller C.S."/>
            <person name="Castelle C.J."/>
            <person name="VerBerkmoes N.C."/>
            <person name="Wilkins M.J."/>
            <person name="Hettich R.L."/>
            <person name="Lipton M.S."/>
            <person name="Williams K.H."/>
            <person name="Long P.E."/>
            <person name="Banfield J.F."/>
        </authorList>
    </citation>
    <scope>NUCLEOTIDE SEQUENCE [LARGE SCALE GENOMIC DNA]</scope>
</reference>
<sequence length="396" mass="48211">MLKNKFIKYKDIKIRLVFQMFEIYYYALFILKKIFKKKLIFKADEISSILVIRRDMLWDFIISFPSLIKLKLAFPEAKIYFIWTKWVKSLFSIIREDFFDQYYLIDPNFWLPKFIRSKAQYLQKKTWEKDDYEKIFELKDRIDLWIDLRWDLFSLKLLNDLNVKKIISYNICWWSFYIDDKVPYNKDLIEKLHDVDLVDYAISEYWAIKSERKINLSVMIKDWVISDSEPIEQYICIQPGWWRWDYRRWPEGKYIELINKCLSTSPKTNIKLLCADAFEELICKRILSKISDKNQVIITKSEKWQSTIDIINNSILFIGHDTSTAHLCDMLDHSWIILFWPWDRKLFAPKNDNIKIIYHEYDCQPCEQRKCKFPLNSCMNQIGVGEIVEEIKYVYK</sequence>
<keyword evidence="3" id="KW-1133">Transmembrane helix</keyword>
<keyword evidence="3" id="KW-0472">Membrane</keyword>
<feature type="transmembrane region" description="Helical" evidence="3">
    <location>
        <begin position="12"/>
        <end position="31"/>
    </location>
</feature>
<keyword evidence="1" id="KW-0328">Glycosyltransferase</keyword>
<dbReference type="AlphaFoldDB" id="K2G0R1"/>
<evidence type="ECO:0000256" key="2">
    <source>
        <dbReference type="ARBA" id="ARBA00022679"/>
    </source>
</evidence>
<dbReference type="PANTHER" id="PTHR30160">
    <property type="entry name" value="TETRAACYLDISACCHARIDE 4'-KINASE-RELATED"/>
    <property type="match status" value="1"/>
</dbReference>
<protein>
    <submittedName>
        <fullName evidence="4">Uncharacterized protein</fullName>
    </submittedName>
</protein>
<dbReference type="GO" id="GO:0005829">
    <property type="term" value="C:cytosol"/>
    <property type="evidence" value="ECO:0007669"/>
    <property type="project" value="TreeGrafter"/>
</dbReference>
<name>K2G0R1_9BACT</name>